<comment type="catalytic activity">
    <reaction evidence="5">
        <text>RX + glutathione = an S-substituted glutathione + a halide anion + H(+)</text>
        <dbReference type="Rhea" id="RHEA:16437"/>
        <dbReference type="ChEBI" id="CHEBI:15378"/>
        <dbReference type="ChEBI" id="CHEBI:16042"/>
        <dbReference type="ChEBI" id="CHEBI:17792"/>
        <dbReference type="ChEBI" id="CHEBI:57925"/>
        <dbReference type="ChEBI" id="CHEBI:90779"/>
        <dbReference type="EC" id="2.5.1.18"/>
    </reaction>
</comment>
<dbReference type="EC" id="2.5.1.18" evidence="3"/>
<reference evidence="9" key="2">
    <citation type="submission" date="2020-05" db="UniProtKB">
        <authorList>
            <consortium name="EnsemblMetazoa"/>
        </authorList>
    </citation>
    <scope>IDENTIFICATION</scope>
    <source>
        <strain evidence="9">wikel</strain>
    </source>
</reference>
<evidence type="ECO:0000259" key="6">
    <source>
        <dbReference type="PROSITE" id="PS50404"/>
    </source>
</evidence>
<dbReference type="SUPFAM" id="SSF47616">
    <property type="entry name" value="GST C-terminal domain-like"/>
    <property type="match status" value="1"/>
</dbReference>
<dbReference type="EMBL" id="ABJB010431384">
    <property type="status" value="NOT_ANNOTATED_CDS"/>
    <property type="molecule type" value="Genomic_DNA"/>
</dbReference>
<comment type="similarity">
    <text evidence="2">Belongs to the GST superfamily. Mu family.</text>
</comment>
<dbReference type="PROSITE" id="PS50405">
    <property type="entry name" value="GST_CTER"/>
    <property type="match status" value="1"/>
</dbReference>
<dbReference type="PaxDb" id="6945-B7PM29"/>
<dbReference type="EMBL" id="ABJB010166013">
    <property type="status" value="NOT_ANNOTATED_CDS"/>
    <property type="molecule type" value="Genomic_DNA"/>
</dbReference>
<dbReference type="GO" id="GO:0006749">
    <property type="term" value="P:glutathione metabolic process"/>
    <property type="evidence" value="ECO:0000318"/>
    <property type="project" value="GO_Central"/>
</dbReference>
<reference evidence="8 10" key="1">
    <citation type="submission" date="2008-03" db="EMBL/GenBank/DDBJ databases">
        <title>Annotation of Ixodes scapularis.</title>
        <authorList>
            <consortium name="Ixodes scapularis Genome Project Consortium"/>
            <person name="Caler E."/>
            <person name="Hannick L.I."/>
            <person name="Bidwell S."/>
            <person name="Joardar V."/>
            <person name="Thiagarajan M."/>
            <person name="Amedeo P."/>
            <person name="Galinsky K.J."/>
            <person name="Schobel S."/>
            <person name="Inman J."/>
            <person name="Hostetler J."/>
            <person name="Miller J."/>
            <person name="Hammond M."/>
            <person name="Megy K."/>
            <person name="Lawson D."/>
            <person name="Kodira C."/>
            <person name="Sutton G."/>
            <person name="Meyer J."/>
            <person name="Hill C.A."/>
            <person name="Birren B."/>
            <person name="Nene V."/>
            <person name="Collins F."/>
            <person name="Alarcon-Chaidez F."/>
            <person name="Wikel S."/>
            <person name="Strausberg R."/>
        </authorList>
    </citation>
    <scope>NUCLEOTIDE SEQUENCE [LARGE SCALE GENOMIC DNA]</scope>
    <source>
        <strain evidence="10">Wikel</strain>
        <strain evidence="8">Wikel colony</strain>
    </source>
</reference>
<dbReference type="SFLD" id="SFLDG00363">
    <property type="entry name" value="AMPS_(cytGST):_Alpha-__Mu-__Pi"/>
    <property type="match status" value="1"/>
</dbReference>
<keyword evidence="4 8" id="KW-0808">Transferase</keyword>
<dbReference type="AlphaFoldDB" id="B7PM29"/>
<comment type="function">
    <text evidence="1">Conjugation of reduced glutathione to a wide number of exogenous and endogenous hydrophobic electrophiles.</text>
</comment>
<dbReference type="STRING" id="6945.B7PM29"/>
<keyword evidence="10" id="KW-1185">Reference proteome</keyword>
<dbReference type="EMBL" id="DS745029">
    <property type="protein sequence ID" value="EEC07651.1"/>
    <property type="molecule type" value="Genomic_DNA"/>
</dbReference>
<dbReference type="InterPro" id="IPR010987">
    <property type="entry name" value="Glutathione-S-Trfase_C-like"/>
</dbReference>
<dbReference type="FunFam" id="1.20.1050.10:FF:000003">
    <property type="entry name" value="Glutathione S-transferase 2"/>
    <property type="match status" value="1"/>
</dbReference>
<feature type="domain" description="GST N-terminal" evidence="6">
    <location>
        <begin position="8"/>
        <end position="95"/>
    </location>
</feature>
<evidence type="ECO:0000259" key="7">
    <source>
        <dbReference type="PROSITE" id="PS50405"/>
    </source>
</evidence>
<dbReference type="VEuPathDB" id="VectorBase:ISCP_021755"/>
<dbReference type="OrthoDB" id="4951845at2759"/>
<dbReference type="GO" id="GO:0004364">
    <property type="term" value="F:glutathione transferase activity"/>
    <property type="evidence" value="ECO:0000318"/>
    <property type="project" value="GO_Central"/>
</dbReference>
<dbReference type="InterPro" id="IPR050213">
    <property type="entry name" value="GST_superfamily"/>
</dbReference>
<dbReference type="InterPro" id="IPR004045">
    <property type="entry name" value="Glutathione_S-Trfase_N"/>
</dbReference>
<dbReference type="HOGENOM" id="CLU_039475_2_0_1"/>
<dbReference type="Gene3D" id="3.40.30.10">
    <property type="entry name" value="Glutaredoxin"/>
    <property type="match status" value="1"/>
</dbReference>
<organism>
    <name type="scientific">Ixodes scapularis</name>
    <name type="common">Black-legged tick</name>
    <name type="synonym">Deer tick</name>
    <dbReference type="NCBI Taxonomy" id="6945"/>
    <lineage>
        <taxon>Eukaryota</taxon>
        <taxon>Metazoa</taxon>
        <taxon>Ecdysozoa</taxon>
        <taxon>Arthropoda</taxon>
        <taxon>Chelicerata</taxon>
        <taxon>Arachnida</taxon>
        <taxon>Acari</taxon>
        <taxon>Parasitiformes</taxon>
        <taxon>Ixodida</taxon>
        <taxon>Ixodoidea</taxon>
        <taxon>Ixodidae</taxon>
        <taxon>Ixodinae</taxon>
        <taxon>Ixodes</taxon>
    </lineage>
</organism>
<dbReference type="PANTHER" id="PTHR11571">
    <property type="entry name" value="GLUTATHIONE S-TRANSFERASE"/>
    <property type="match status" value="1"/>
</dbReference>
<dbReference type="Gene3D" id="1.20.1050.10">
    <property type="match status" value="1"/>
</dbReference>
<dbReference type="Pfam" id="PF02798">
    <property type="entry name" value="GST_N"/>
    <property type="match status" value="1"/>
</dbReference>
<dbReference type="SUPFAM" id="SSF52833">
    <property type="entry name" value="Thioredoxin-like"/>
    <property type="match status" value="1"/>
</dbReference>
<dbReference type="PANTHER" id="PTHR11571:SF222">
    <property type="entry name" value="GLUTATHIONE TRANSFERASE"/>
    <property type="match status" value="1"/>
</dbReference>
<dbReference type="CDD" id="cd03075">
    <property type="entry name" value="GST_N_Mu"/>
    <property type="match status" value="1"/>
</dbReference>
<evidence type="ECO:0000256" key="5">
    <source>
        <dbReference type="ARBA" id="ARBA00047960"/>
    </source>
</evidence>
<dbReference type="VEuPathDB" id="VectorBase:ISCI024329"/>
<protein>
    <recommendedName>
        <fullName evidence="3">glutathione transferase</fullName>
        <ecNumber evidence="3">2.5.1.18</ecNumber>
    </recommendedName>
</protein>
<feature type="non-terminal residue" evidence="8">
    <location>
        <position position="1"/>
    </location>
</feature>
<dbReference type="EnsemblMetazoa" id="ISCW024329-RA">
    <property type="protein sequence ID" value="ISCW024329-PA"/>
    <property type="gene ID" value="ISCW024329"/>
</dbReference>
<accession>B7PM29</accession>
<name>B7PM29_IXOSC</name>
<dbReference type="SFLD" id="SFLDG01205">
    <property type="entry name" value="AMPS.1"/>
    <property type="match status" value="1"/>
</dbReference>
<dbReference type="FunCoup" id="B7PM29">
    <property type="interactions" value="213"/>
</dbReference>
<proteinExistence type="inferred from homology"/>
<dbReference type="Pfam" id="PF14497">
    <property type="entry name" value="GST_C_3"/>
    <property type="match status" value="1"/>
</dbReference>
<evidence type="ECO:0000313" key="10">
    <source>
        <dbReference type="Proteomes" id="UP000001555"/>
    </source>
</evidence>
<dbReference type="InterPro" id="IPR036282">
    <property type="entry name" value="Glutathione-S-Trfase_C_sf"/>
</dbReference>
<sequence>AETQPPACAPVLGYWNIRGLAEPVRYLLKYKGVAFEDRRYNFGPAPGYDFGEWGNVKAHLGLRYPGLPYYIDGDVKLTQSIAIMRYLGRKHSLVGRCEEDLQEVDLMEQQVCELRWGLGRVIFSLDFEASRKRYIEMLPKTLETYSIYFRVKRWVLGDDISYVDFMMYETLDWIRVFHAEALAHFEALTDYCARFEALPGVGEYRTSTQFVSWPIFGPLAKWGFRERPQI</sequence>
<dbReference type="PROSITE" id="PS50404">
    <property type="entry name" value="GST_NTER"/>
    <property type="match status" value="1"/>
</dbReference>
<evidence type="ECO:0000256" key="1">
    <source>
        <dbReference type="ARBA" id="ARBA00003701"/>
    </source>
</evidence>
<feature type="domain" description="GST C-terminal" evidence="7">
    <location>
        <begin position="97"/>
        <end position="215"/>
    </location>
</feature>
<evidence type="ECO:0000256" key="4">
    <source>
        <dbReference type="ARBA" id="ARBA00022679"/>
    </source>
</evidence>
<dbReference type="SFLD" id="SFLDS00019">
    <property type="entry name" value="Glutathione_Transferase_(cytos"/>
    <property type="match status" value="1"/>
</dbReference>
<dbReference type="InterPro" id="IPR040079">
    <property type="entry name" value="Glutathione_S-Trfase"/>
</dbReference>
<evidence type="ECO:0000256" key="3">
    <source>
        <dbReference type="ARBA" id="ARBA00012452"/>
    </source>
</evidence>
<gene>
    <name evidence="9" type="primary">8050698</name>
    <name evidence="8" type="ORF">IscW_ISCW024329</name>
</gene>
<evidence type="ECO:0000313" key="9">
    <source>
        <dbReference type="EnsemblMetazoa" id="ISCW024329-PA"/>
    </source>
</evidence>
<evidence type="ECO:0000313" key="8">
    <source>
        <dbReference type="EMBL" id="EEC07651.1"/>
    </source>
</evidence>
<dbReference type="Proteomes" id="UP000001555">
    <property type="component" value="Unassembled WGS sequence"/>
</dbReference>
<dbReference type="InterPro" id="IPR036249">
    <property type="entry name" value="Thioredoxin-like_sf"/>
</dbReference>
<evidence type="ECO:0000256" key="2">
    <source>
        <dbReference type="ARBA" id="ARBA00005861"/>
    </source>
</evidence>
<dbReference type="InterPro" id="IPR004046">
    <property type="entry name" value="GST_C"/>
</dbReference>
<dbReference type="VEuPathDB" id="VectorBase:ISCW024329"/>